<proteinExistence type="inferred from homology"/>
<dbReference type="PANTHER" id="PTHR43744">
    <property type="entry name" value="ABC TRANSPORTER PERMEASE PROTEIN MG189-RELATED-RELATED"/>
    <property type="match status" value="1"/>
</dbReference>
<keyword evidence="4 7" id="KW-0812">Transmembrane</keyword>
<feature type="transmembrane region" description="Helical" evidence="7">
    <location>
        <begin position="120"/>
        <end position="140"/>
    </location>
</feature>
<accession>A0A2A9EMJ5</accession>
<dbReference type="PANTHER" id="PTHR43744:SF12">
    <property type="entry name" value="ABC TRANSPORTER PERMEASE PROTEIN MG189-RELATED"/>
    <property type="match status" value="1"/>
</dbReference>
<reference evidence="10 11" key="1">
    <citation type="submission" date="2017-10" db="EMBL/GenBank/DDBJ databases">
        <title>Sequencing the genomes of 1000 actinobacteria strains.</title>
        <authorList>
            <person name="Klenk H.-P."/>
        </authorList>
    </citation>
    <scope>NUCLEOTIDE SEQUENCE [LARGE SCALE GENOMIC DNA]</scope>
    <source>
        <strain evidence="10 11">DSM 21838</strain>
    </source>
</reference>
<gene>
    <name evidence="10" type="ORF">ATJ97_1988</name>
</gene>
<dbReference type="InterPro" id="IPR000515">
    <property type="entry name" value="MetI-like"/>
</dbReference>
<evidence type="ECO:0000256" key="5">
    <source>
        <dbReference type="ARBA" id="ARBA00022989"/>
    </source>
</evidence>
<feature type="transmembrane region" description="Helical" evidence="7">
    <location>
        <begin position="285"/>
        <end position="307"/>
    </location>
</feature>
<name>A0A2A9EMJ5_9MICO</name>
<dbReference type="RefSeq" id="WP_245862331.1">
    <property type="nucleotide sequence ID" value="NZ_PDJI01000004.1"/>
</dbReference>
<evidence type="ECO:0000313" key="11">
    <source>
        <dbReference type="Proteomes" id="UP000222106"/>
    </source>
</evidence>
<feature type="transmembrane region" description="Helical" evidence="7">
    <location>
        <begin position="228"/>
        <end position="253"/>
    </location>
</feature>
<evidence type="ECO:0000256" key="4">
    <source>
        <dbReference type="ARBA" id="ARBA00022692"/>
    </source>
</evidence>
<evidence type="ECO:0000256" key="6">
    <source>
        <dbReference type="ARBA" id="ARBA00023136"/>
    </source>
</evidence>
<feature type="domain" description="ABC transmembrane type-1" evidence="9">
    <location>
        <begin position="116"/>
        <end position="307"/>
    </location>
</feature>
<dbReference type="GO" id="GO:0005886">
    <property type="term" value="C:plasma membrane"/>
    <property type="evidence" value="ECO:0007669"/>
    <property type="project" value="UniProtKB-SubCell"/>
</dbReference>
<dbReference type="Proteomes" id="UP000222106">
    <property type="component" value="Unassembled WGS sequence"/>
</dbReference>
<evidence type="ECO:0000256" key="2">
    <source>
        <dbReference type="ARBA" id="ARBA00022448"/>
    </source>
</evidence>
<dbReference type="Pfam" id="PF00528">
    <property type="entry name" value="BPD_transp_1"/>
    <property type="match status" value="1"/>
</dbReference>
<evidence type="ECO:0000313" key="10">
    <source>
        <dbReference type="EMBL" id="PFG39482.1"/>
    </source>
</evidence>
<feature type="region of interest" description="Disordered" evidence="8">
    <location>
        <begin position="1"/>
        <end position="45"/>
    </location>
</feature>
<evidence type="ECO:0000256" key="3">
    <source>
        <dbReference type="ARBA" id="ARBA00022475"/>
    </source>
</evidence>
<keyword evidence="11" id="KW-1185">Reference proteome</keyword>
<evidence type="ECO:0000256" key="1">
    <source>
        <dbReference type="ARBA" id="ARBA00004651"/>
    </source>
</evidence>
<keyword evidence="2 7" id="KW-0813">Transport</keyword>
<sequence length="321" mass="34950">MSALPAGTPAPSTTAPGTSPTTAPSGTVPRVTTRTRRRSRYDDGGPGARASIPLRVVAGVVVALLFLVPYLVMLVGSFKSRPEILRVPPTYLPEEWHPENFVTMWSTPETPLPMNLTSTVVIAVCATLLTLLVAMPAAYYTARFRFPGRLTFMFLVLITQMLQPAVLVAGLFRQFLDWGIQDTWLAMILINAAFNMSFGTWIMHSFFASVPKEVDEAAQLDGAGRLAVLFRINLPLVWPGIVTAVIFTFVAAWNEFAASLVILTSAELQPLSVALTKFVGQYDSAWQYVFGVSIVAILPVVILFAFIEKRLVAGLTAGSIK</sequence>
<feature type="compositionally biased region" description="Low complexity" evidence="8">
    <location>
        <begin position="1"/>
        <end position="32"/>
    </location>
</feature>
<keyword evidence="3" id="KW-1003">Cell membrane</keyword>
<comment type="caution">
    <text evidence="10">The sequence shown here is derived from an EMBL/GenBank/DDBJ whole genome shotgun (WGS) entry which is preliminary data.</text>
</comment>
<feature type="transmembrane region" description="Helical" evidence="7">
    <location>
        <begin position="56"/>
        <end position="78"/>
    </location>
</feature>
<dbReference type="InterPro" id="IPR035906">
    <property type="entry name" value="MetI-like_sf"/>
</dbReference>
<dbReference type="SUPFAM" id="SSF161098">
    <property type="entry name" value="MetI-like"/>
    <property type="match status" value="1"/>
</dbReference>
<evidence type="ECO:0000256" key="7">
    <source>
        <dbReference type="RuleBase" id="RU363032"/>
    </source>
</evidence>
<feature type="transmembrane region" description="Helical" evidence="7">
    <location>
        <begin position="184"/>
        <end position="207"/>
    </location>
</feature>
<organism evidence="10 11">
    <name type="scientific">Georgenia soli</name>
    <dbReference type="NCBI Taxonomy" id="638953"/>
    <lineage>
        <taxon>Bacteria</taxon>
        <taxon>Bacillati</taxon>
        <taxon>Actinomycetota</taxon>
        <taxon>Actinomycetes</taxon>
        <taxon>Micrococcales</taxon>
        <taxon>Bogoriellaceae</taxon>
        <taxon>Georgenia</taxon>
    </lineage>
</organism>
<protein>
    <submittedName>
        <fullName evidence="10">Carbohydrate ABC transporter membrane protein 2 (CUT1 family)</fullName>
    </submittedName>
</protein>
<keyword evidence="5 7" id="KW-1133">Transmembrane helix</keyword>
<dbReference type="AlphaFoldDB" id="A0A2A9EMJ5"/>
<dbReference type="PROSITE" id="PS50928">
    <property type="entry name" value="ABC_TM1"/>
    <property type="match status" value="1"/>
</dbReference>
<dbReference type="Gene3D" id="1.10.3720.10">
    <property type="entry name" value="MetI-like"/>
    <property type="match status" value="1"/>
</dbReference>
<evidence type="ECO:0000256" key="8">
    <source>
        <dbReference type="SAM" id="MobiDB-lite"/>
    </source>
</evidence>
<dbReference type="CDD" id="cd06261">
    <property type="entry name" value="TM_PBP2"/>
    <property type="match status" value="1"/>
</dbReference>
<evidence type="ECO:0000259" key="9">
    <source>
        <dbReference type="PROSITE" id="PS50928"/>
    </source>
</evidence>
<dbReference type="EMBL" id="PDJI01000004">
    <property type="protein sequence ID" value="PFG39482.1"/>
    <property type="molecule type" value="Genomic_DNA"/>
</dbReference>
<keyword evidence="6 7" id="KW-0472">Membrane</keyword>
<comment type="similarity">
    <text evidence="7">Belongs to the binding-protein-dependent transport system permease family.</text>
</comment>
<feature type="transmembrane region" description="Helical" evidence="7">
    <location>
        <begin position="152"/>
        <end position="172"/>
    </location>
</feature>
<dbReference type="GO" id="GO:0055085">
    <property type="term" value="P:transmembrane transport"/>
    <property type="evidence" value="ECO:0007669"/>
    <property type="project" value="InterPro"/>
</dbReference>
<comment type="subcellular location">
    <subcellularLocation>
        <location evidence="1 7">Cell membrane</location>
        <topology evidence="1 7">Multi-pass membrane protein</topology>
    </subcellularLocation>
</comment>